<gene>
    <name evidence="1" type="ORF">NE686_13380</name>
</gene>
<evidence type="ECO:0000313" key="1">
    <source>
        <dbReference type="EMBL" id="MCQ4924088.1"/>
    </source>
</evidence>
<dbReference type="EMBL" id="JANGAC010000010">
    <property type="protein sequence ID" value="MCQ4924088.1"/>
    <property type="molecule type" value="Genomic_DNA"/>
</dbReference>
<accession>A0ABT1SCA1</accession>
<keyword evidence="2" id="KW-1185">Reference proteome</keyword>
<comment type="caution">
    <text evidence="1">The sequence shown here is derived from an EMBL/GenBank/DDBJ whole genome shotgun (WGS) entry which is preliminary data.</text>
</comment>
<dbReference type="RefSeq" id="WP_256311911.1">
    <property type="nucleotide sequence ID" value="NZ_JANGAC010000010.1"/>
</dbReference>
<sequence>MFQQCKEYLLVKLKEAGLKTQPYTSLKKLRASQESHIGAVLFDEESFTRNGSKTIYKDERGDRKKRRKVFDRNLTFDIIIGEYTQDKAEELFESFLLCLDKGMMVNGNYVPIEPETAEWVDEDDSILKAKIAVQLKVRFEGGIYKDTGFANVKDVAVDSVEIDRKENEDGK</sequence>
<protein>
    <recommendedName>
        <fullName evidence="3">SON protein</fullName>
    </recommendedName>
</protein>
<organism evidence="1 2">
    <name type="scientific">Tissierella carlieri</name>
    <dbReference type="NCBI Taxonomy" id="689904"/>
    <lineage>
        <taxon>Bacteria</taxon>
        <taxon>Bacillati</taxon>
        <taxon>Bacillota</taxon>
        <taxon>Tissierellia</taxon>
        <taxon>Tissierellales</taxon>
        <taxon>Tissierellaceae</taxon>
        <taxon>Tissierella</taxon>
    </lineage>
</organism>
<reference evidence="1 2" key="1">
    <citation type="submission" date="2022-06" db="EMBL/GenBank/DDBJ databases">
        <title>Isolation of gut microbiota from human fecal samples.</title>
        <authorList>
            <person name="Pamer E.G."/>
            <person name="Barat B."/>
            <person name="Waligurski E."/>
            <person name="Medina S."/>
            <person name="Paddock L."/>
            <person name="Mostad J."/>
        </authorList>
    </citation>
    <scope>NUCLEOTIDE SEQUENCE [LARGE SCALE GENOMIC DNA]</scope>
    <source>
        <strain evidence="1 2">DFI.7.95</strain>
    </source>
</reference>
<evidence type="ECO:0008006" key="3">
    <source>
        <dbReference type="Google" id="ProtNLM"/>
    </source>
</evidence>
<proteinExistence type="predicted"/>
<name>A0ABT1SCA1_9FIRM</name>
<evidence type="ECO:0000313" key="2">
    <source>
        <dbReference type="Proteomes" id="UP001524478"/>
    </source>
</evidence>
<dbReference type="Proteomes" id="UP001524478">
    <property type="component" value="Unassembled WGS sequence"/>
</dbReference>